<reference evidence="6" key="1">
    <citation type="submission" date="2025-08" db="UniProtKB">
        <authorList>
            <consortium name="RefSeq"/>
        </authorList>
    </citation>
    <scope>IDENTIFICATION</scope>
    <source>
        <tissue evidence="6">Sperm</tissue>
    </source>
</reference>
<feature type="region of interest" description="Disordered" evidence="3">
    <location>
        <begin position="789"/>
        <end position="827"/>
    </location>
</feature>
<dbReference type="KEGG" id="pmrn:116950877"/>
<feature type="compositionally biased region" description="Polar residues" evidence="3">
    <location>
        <begin position="1394"/>
        <end position="1405"/>
    </location>
</feature>
<dbReference type="PANTHER" id="PTHR16267:SF11">
    <property type="entry name" value="STUMPS, ISOFORM E"/>
    <property type="match status" value="1"/>
</dbReference>
<feature type="region of interest" description="Disordered" evidence="3">
    <location>
        <begin position="1039"/>
        <end position="1073"/>
    </location>
</feature>
<feature type="compositionally biased region" description="Basic and acidic residues" evidence="3">
    <location>
        <begin position="265"/>
        <end position="274"/>
    </location>
</feature>
<dbReference type="InterPro" id="IPR052446">
    <property type="entry name" value="B-cell_PI3K-Signaling_Adptrs"/>
</dbReference>
<feature type="region of interest" description="Disordered" evidence="3">
    <location>
        <begin position="1217"/>
        <end position="1243"/>
    </location>
</feature>
<keyword evidence="2" id="KW-0175">Coiled coil</keyword>
<feature type="compositionally biased region" description="Polar residues" evidence="3">
    <location>
        <begin position="252"/>
        <end position="264"/>
    </location>
</feature>
<evidence type="ECO:0000313" key="6">
    <source>
        <dbReference type="RefSeq" id="XP_032824893.1"/>
    </source>
</evidence>
<dbReference type="Proteomes" id="UP001318040">
    <property type="component" value="Chromosome 41"/>
</dbReference>
<proteinExistence type="predicted"/>
<name>A0AAJ7TVH7_PETMA</name>
<dbReference type="SMART" id="SM01282">
    <property type="entry name" value="DBB"/>
    <property type="match status" value="1"/>
</dbReference>
<dbReference type="InterPro" id="IPR041340">
    <property type="entry name" value="PIK3AP1_TIR"/>
</dbReference>
<accession>A0AAJ7TVH7</accession>
<dbReference type="Pfam" id="PF18567">
    <property type="entry name" value="TIR_3"/>
    <property type="match status" value="1"/>
</dbReference>
<feature type="compositionally biased region" description="Low complexity" evidence="3">
    <location>
        <begin position="1531"/>
        <end position="1540"/>
    </location>
</feature>
<feature type="compositionally biased region" description="Polar residues" evidence="3">
    <location>
        <begin position="1427"/>
        <end position="1451"/>
    </location>
</feature>
<feature type="region of interest" description="Disordered" evidence="3">
    <location>
        <begin position="1480"/>
        <end position="1540"/>
    </location>
</feature>
<feature type="coiled-coil region" evidence="2">
    <location>
        <begin position="1111"/>
        <end position="1138"/>
    </location>
</feature>
<evidence type="ECO:0000256" key="2">
    <source>
        <dbReference type="SAM" id="Coils"/>
    </source>
</evidence>
<feature type="compositionally biased region" description="Polar residues" evidence="3">
    <location>
        <begin position="1222"/>
        <end position="1234"/>
    </location>
</feature>
<feature type="region of interest" description="Disordered" evidence="3">
    <location>
        <begin position="290"/>
        <end position="430"/>
    </location>
</feature>
<evidence type="ECO:0000256" key="3">
    <source>
        <dbReference type="SAM" id="MobiDB-lite"/>
    </source>
</evidence>
<dbReference type="InterPro" id="IPR035897">
    <property type="entry name" value="Toll_tir_struct_dom_sf"/>
</dbReference>
<feature type="region of interest" description="Disordered" evidence="3">
    <location>
        <begin position="1298"/>
        <end position="1465"/>
    </location>
</feature>
<feature type="domain" description="DBB" evidence="4">
    <location>
        <begin position="533"/>
        <end position="671"/>
    </location>
</feature>
<gene>
    <name evidence="6" type="primary">LOC116950877</name>
</gene>
<dbReference type="InterPro" id="IPR017893">
    <property type="entry name" value="DBB_domain"/>
</dbReference>
<evidence type="ECO:0000256" key="1">
    <source>
        <dbReference type="ARBA" id="ARBA00022553"/>
    </source>
</evidence>
<feature type="compositionally biased region" description="Basic and acidic residues" evidence="3">
    <location>
        <begin position="789"/>
        <end position="799"/>
    </location>
</feature>
<keyword evidence="5" id="KW-1185">Reference proteome</keyword>
<feature type="compositionally biased region" description="Polar residues" evidence="3">
    <location>
        <begin position="345"/>
        <end position="362"/>
    </location>
</feature>
<feature type="compositionally biased region" description="Basic and acidic residues" evidence="3">
    <location>
        <begin position="417"/>
        <end position="430"/>
    </location>
</feature>
<evidence type="ECO:0000313" key="5">
    <source>
        <dbReference type="Proteomes" id="UP001318040"/>
    </source>
</evidence>
<protein>
    <submittedName>
        <fullName evidence="6">Uncharacterized protein LOC116950877</fullName>
    </submittedName>
</protein>
<feature type="compositionally biased region" description="Low complexity" evidence="3">
    <location>
        <begin position="1316"/>
        <end position="1329"/>
    </location>
</feature>
<feature type="region of interest" description="Disordered" evidence="3">
    <location>
        <begin position="61"/>
        <end position="82"/>
    </location>
</feature>
<feature type="compositionally biased region" description="Polar residues" evidence="3">
    <location>
        <begin position="811"/>
        <end position="821"/>
    </location>
</feature>
<dbReference type="Gene3D" id="3.40.50.10140">
    <property type="entry name" value="Toll/interleukin-1 receptor homology (TIR) domain"/>
    <property type="match status" value="1"/>
</dbReference>
<dbReference type="RefSeq" id="XP_032824893.1">
    <property type="nucleotide sequence ID" value="XM_032969002.1"/>
</dbReference>
<feature type="compositionally biased region" description="Basic and acidic residues" evidence="3">
    <location>
        <begin position="1058"/>
        <end position="1073"/>
    </location>
</feature>
<feature type="region of interest" description="Disordered" evidence="3">
    <location>
        <begin position="252"/>
        <end position="276"/>
    </location>
</feature>
<dbReference type="PANTHER" id="PTHR16267">
    <property type="entry name" value="BANK1/PIK3AP1 FAMILY MEMBER"/>
    <property type="match status" value="1"/>
</dbReference>
<feature type="compositionally biased region" description="Basic and acidic residues" evidence="3">
    <location>
        <begin position="375"/>
        <end position="391"/>
    </location>
</feature>
<dbReference type="PROSITE" id="PS51376">
    <property type="entry name" value="DBB"/>
    <property type="match status" value="1"/>
</dbReference>
<organism evidence="5 6">
    <name type="scientific">Petromyzon marinus</name>
    <name type="common">Sea lamprey</name>
    <dbReference type="NCBI Taxonomy" id="7757"/>
    <lineage>
        <taxon>Eukaryota</taxon>
        <taxon>Metazoa</taxon>
        <taxon>Chordata</taxon>
        <taxon>Craniata</taxon>
        <taxon>Vertebrata</taxon>
        <taxon>Cyclostomata</taxon>
        <taxon>Hyperoartia</taxon>
        <taxon>Petromyzontiformes</taxon>
        <taxon>Petromyzontidae</taxon>
        <taxon>Petromyzon</taxon>
    </lineage>
</organism>
<sequence>MDPSEHSGFQVLILHEEDGAEWSEYLCRLLISSGYLQAHQIEPCPLEAVLPTLLVHGRNDDDAAAATNPTPERPKPSASGLARDCTGYEELRPSRSPARQVLLHLRGCPCKVIVLTPGLLGTLRQEPVPAEALVRAVAPPRSVVLLNCDAVEEEDVATLRDVLPDSHLWVHLSAYCQAEQYLAAIQWTIQGSVRESERFADSSVPFFGQTCEEEGEEEVPFGILEAEFNQELHAEPYNDNDNDEENIYLDVSSNVDGSHSNCSDQRPDTDDYFRSDSNLGADYNSCSHLERGSKDDDDLGSHLGTDDSSYHGLEQGSKDDNLVSRLGPNYRSYPDLEQGGKDDNLVSQLGTDDSSYPDLQQGSKDDNRGSLLGTDDSRYPPHLEQDCKDDYLSSEADSITDIGNDHTYDIGPFNEPNSDKSNDDRSLRPNDYRYLDRNVNENLDTHPDNLYSDLTLNPTSEHVGSKTRQKMHSVKQFHINTLQSKYDNSSADDYEKEEEMLDTSTGESKKLMDAQEGITEAQNVIKMSESVIVEPRKIICGTRPAVLVLLSSRLPVSAVIVTVTSTRDKQRTQVQPERLNVFTLRFEAPELGPGRATVAVHSGEAGDLLALGELTYVSPQQQLRHLLHSVTNPLSFMQQAFSMHHSHTEKMDEMLTESLQSNLSGTRVQAFPVGEPDSSSADAELPTLLHFSARFGLRCLTSQLLRCPGSESARNVLNWHGDSPGSLAHRHGFPALTELIQNSGDIQWSVVQEEQLRLGDHGDDCKDSSEEELCSTILENLLSRAEECEDSKAHEDVGDKGPGTAADFRSRSSPMPVSSQEIPGVWDHGECTRDLADGHMKEDPYIVPELNDYELMGDSNAWTSAKSAAAVAAPAARHDTVVRPPCPLGSSAYTQQVSSQEIPGVWDHGECARDLADGHMKEDPYIVLELNDYELMGDSNAWTSAKSAAAVAAPAARHDTVVRPPCPPGSGAYAQQVSSQEIPGVWDHGECARDLADGHMKEDPYIVPELNDYELMGDSNAWTSAKSAAAVAAPAARHDTVVRPPCPPGSGAYTQQGKAEEDARRRSTGDAGDQAKQELLPGLQELIQLQQQVKFGHISIDQAVSNFKTWQQHHEQQAESMQIKAKNLQQLRKSIAERQKDKSSQAGVVEIIHLSEQGLYQSVGAPCLPGKGDKAGNLSGVAHAPPKLYSQGCVDKGPRGQRSSNHTYILPKEDVRHVSDPPVQNTHDQRSTFLTHEPPPVAPRLSLGPTFYSSDGAARHSTFPRPDGTRATALPIPQQRRLTLPLQTQHQYDPLHTFTGHSRGALPVPPMFTGKQSSPSSQTTDSPLLRASRQEDNRLRVAPRCAENLLPPTHRHTFNTLPPTPRHTDNPLPPTYRHTLYPLPPTPRYRDYSSAPTHRQASSTLPPTPRYTDNPFPPKPRNIDNALPSTPSYKYNSLPAQPVSSRQSHTQLPLPPRSSYKPISMRPDLSGSYLLTQAKYSQSVSPQAHGRKHNTLPMVASPRQPQTAPPLPCRSSRAQTLPAPLPPQLPKRPQNQYLCD</sequence>
<keyword evidence="1" id="KW-0597">Phosphoprotein</keyword>
<evidence type="ECO:0000259" key="4">
    <source>
        <dbReference type="PROSITE" id="PS51376"/>
    </source>
</evidence>
<dbReference type="Pfam" id="PF14545">
    <property type="entry name" value="DBB"/>
    <property type="match status" value="1"/>
</dbReference>
<dbReference type="GO" id="GO:0005102">
    <property type="term" value="F:signaling receptor binding"/>
    <property type="evidence" value="ECO:0007669"/>
    <property type="project" value="TreeGrafter"/>
</dbReference>